<dbReference type="SUPFAM" id="SSF52540">
    <property type="entry name" value="P-loop containing nucleoside triphosphate hydrolases"/>
    <property type="match status" value="1"/>
</dbReference>
<dbReference type="KEGG" id="rsu:NHU_00418"/>
<proteinExistence type="predicted"/>
<protein>
    <submittedName>
        <fullName evidence="1">Uncharacterized protein</fullName>
    </submittedName>
</protein>
<dbReference type="Pfam" id="PF13289">
    <property type="entry name" value="SIR2_2"/>
    <property type="match status" value="1"/>
</dbReference>
<gene>
    <name evidence="1" type="ORF">NHU_00418</name>
</gene>
<dbReference type="Proteomes" id="UP000064912">
    <property type="component" value="Chromosome"/>
</dbReference>
<organism evidence="1 2">
    <name type="scientific">Rhodovulum sulfidophilum</name>
    <name type="common">Rhodobacter sulfidophilus</name>
    <dbReference type="NCBI Taxonomy" id="35806"/>
    <lineage>
        <taxon>Bacteria</taxon>
        <taxon>Pseudomonadati</taxon>
        <taxon>Pseudomonadota</taxon>
        <taxon>Alphaproteobacteria</taxon>
        <taxon>Rhodobacterales</taxon>
        <taxon>Paracoccaceae</taxon>
        <taxon>Rhodovulum</taxon>
    </lineage>
</organism>
<reference evidence="1 2" key="1">
    <citation type="submission" date="2015-02" db="EMBL/GenBank/DDBJ databases">
        <title>Genome sequene of Rhodovulum sulfidophilum DSM 2351.</title>
        <authorList>
            <person name="Nagao N."/>
        </authorList>
    </citation>
    <scope>NUCLEOTIDE SEQUENCE [LARGE SCALE GENOMIC DNA]</scope>
    <source>
        <strain evidence="1 2">DSM 2351</strain>
    </source>
</reference>
<dbReference type="PATRIC" id="fig|35806.4.peg.428"/>
<dbReference type="AlphaFoldDB" id="A0A0D6AXE2"/>
<accession>A0A0D6AXE2</accession>
<dbReference type="InterPro" id="IPR027417">
    <property type="entry name" value="P-loop_NTPase"/>
</dbReference>
<evidence type="ECO:0000313" key="2">
    <source>
        <dbReference type="Proteomes" id="UP000064912"/>
    </source>
</evidence>
<name>A0A0D6AXE2_RHOSU</name>
<evidence type="ECO:0000313" key="1">
    <source>
        <dbReference type="EMBL" id="BAQ67588.1"/>
    </source>
</evidence>
<dbReference type="EMBL" id="AP014800">
    <property type="protein sequence ID" value="BAQ67588.1"/>
    <property type="molecule type" value="Genomic_DNA"/>
</dbReference>
<sequence length="817" mass="92480">MAGTLTEQLSKGAAGKAILFCGAGASLDSLNFNVSELPAANPLLGKFNEHLGKSYSRLPIAASKVADKSINEYFKIITECFSVRSVSEDLRTISGFPWKKIYTTNYDDSLEQACTRIGKSFQTLTAADRPTDIVGGRLPLVHLHGFVNSFRIDTIREECILDFSSNVANAVYEGPWGTELKNDIATSDVIVFLGYSLYDPEVSKLILKGNISKSKIFFVNSRMADEELEYMQEQFGTPVGIEKDGFAKIVGSIPTPSSSTEKRYVCFRSSRDFTPKYRAVNYQDLNDLFIFGRVQDDLIQSDVIRAESAYSIIPSSVSEVLKAIDSGKGVISLYSPLGHGKTLLTKILAAELGKNHDVFLAIRNQDEFLLEITYIVKRFKKPIIIIDDYYKYVRYQGDLARFKSEEVTFIFTSRLGVFESRKEELPEVFLNHDIQDIRIGRLKFSDAEQLVPLINQAGMWGELSQLADGKKAEALLGKGKDGFQANFADILVGLMNSSEMIGRIRKELSILKELSGAAYEVVLLSIYMEFTNNHIDEFVIDQALGANLNEIRSRKEVENIFRIFFSPGEEVGGYFSGSLFAKYAMERICDANDLLEAIEIAANRYAEIRYISQEAKLILIDLLRFNYLKVIAAGDRKRLLRIRDLYSNLSANKNLNRDDLFWNAFGMCERQLANYEEAVRHFRTGISYSKVRNERYISYHAQNQLIVCLLERGLSKDIDETEAAKNVIEIADLLIVQADDERMYGRGQAFKWHQELLDFLEKYFPKFSQPEKAQAVMKLTKYLKFVRDNVVGWQNREHAGMMVGKLQGFLKSNIPTT</sequence>